<dbReference type="GO" id="GO:0008270">
    <property type="term" value="F:zinc ion binding"/>
    <property type="evidence" value="ECO:0007669"/>
    <property type="project" value="InterPro"/>
</dbReference>
<dbReference type="InterPro" id="IPR001214">
    <property type="entry name" value="SET_dom"/>
</dbReference>
<feature type="compositionally biased region" description="Acidic residues" evidence="18">
    <location>
        <begin position="1224"/>
        <end position="1238"/>
    </location>
</feature>
<feature type="compositionally biased region" description="Low complexity" evidence="18">
    <location>
        <begin position="670"/>
        <end position="756"/>
    </location>
</feature>
<reference evidence="21" key="1">
    <citation type="journal article" date="2016" name="Nat. Commun.">
        <title>The channel catfish genome sequence provides insights into the evolution of scale formation in teleosts.</title>
        <authorList>
            <person name="Liu Z."/>
            <person name="Liu S."/>
            <person name="Yao J."/>
            <person name="Bao L."/>
            <person name="Zhang J."/>
            <person name="Li Y."/>
            <person name="Jiang C."/>
            <person name="Sun L."/>
            <person name="Wang R."/>
            <person name="Zhang Y."/>
            <person name="Zhou T."/>
            <person name="Zeng Q."/>
            <person name="Fu Q."/>
            <person name="Gao S."/>
            <person name="Li N."/>
            <person name="Koren S."/>
            <person name="Jiang Y."/>
            <person name="Zimin A."/>
            <person name="Xu P."/>
            <person name="Phillippy A.M."/>
            <person name="Geng X."/>
            <person name="Song L."/>
            <person name="Sun F."/>
            <person name="Li C."/>
            <person name="Wang X."/>
            <person name="Chen A."/>
            <person name="Jin Y."/>
            <person name="Yuan Z."/>
            <person name="Yang Y."/>
            <person name="Tan S."/>
            <person name="Peatman E."/>
            <person name="Lu J."/>
            <person name="Qin Z."/>
            <person name="Dunham R."/>
            <person name="Li Z."/>
            <person name="Sonstegard T."/>
            <person name="Feng J."/>
            <person name="Danzmann R.G."/>
            <person name="Schroeder S."/>
            <person name="Scheffler B."/>
            <person name="Duke M.V."/>
            <person name="Ballard L."/>
            <person name="Kucuktas H."/>
            <person name="Kaltenboeck L."/>
            <person name="Liu H."/>
            <person name="Armbruster J."/>
            <person name="Xie Y."/>
            <person name="Kirby M.L."/>
            <person name="Tian Y."/>
            <person name="Flanagan M.E."/>
            <person name="Mu W."/>
            <person name="Waldbieser G.C."/>
        </authorList>
    </citation>
    <scope>NUCLEOTIDE SEQUENCE [LARGE SCALE GENOMIC DNA]</scope>
    <source>
        <strain evidence="21">SDA103</strain>
    </source>
</reference>
<feature type="region of interest" description="Disordered" evidence="18">
    <location>
        <begin position="649"/>
        <end position="778"/>
    </location>
</feature>
<dbReference type="SMART" id="SM00468">
    <property type="entry name" value="PreSET"/>
    <property type="match status" value="1"/>
</dbReference>
<dbReference type="Gene3D" id="2.170.270.10">
    <property type="entry name" value="SET domain"/>
    <property type="match status" value="2"/>
</dbReference>
<dbReference type="SUPFAM" id="SSF82199">
    <property type="entry name" value="SET domain"/>
    <property type="match status" value="1"/>
</dbReference>
<evidence type="ECO:0000256" key="17">
    <source>
        <dbReference type="ARBA" id="ARBA00055955"/>
    </source>
</evidence>
<protein>
    <recommendedName>
        <fullName evidence="3">[histone H3]-lysine(4) N-trimethyltransferase</fullName>
        <ecNumber evidence="3">2.1.1.354</ecNumber>
    </recommendedName>
</protein>
<keyword evidence="15" id="KW-0539">Nucleus</keyword>
<dbReference type="Pfam" id="PF01429">
    <property type="entry name" value="MBD"/>
    <property type="match status" value="1"/>
</dbReference>
<sequence>MSEEEDQSVNMTEDELQHWVREQVEKDEQLVQRKAQLAQVDDWVKQKEREAKYTQLLYNNACESVRECESVMKGLYGMLGLEYRDTDSEEEGGAKPTENIRQITDDFDNGKDEHGADGEGDDDYVVIDLGAVKEEPKEVELSAGIESSEFSVQMLAQKVKKTEAVDPPTEVNPPSPSTTRKNKPSDTTLPTIKTLGSPTPITAPSLCDLPAQSLTPTKESSPPVSLGTSIPMSEPVETPPLTTIPVTSSKSKNDIETPSETSVSTRQNAETSAQCVASTPTSTLPVKAVAASKCSKAASVNQKPASKNKSSKATITSDTAGKTTAKEKVHDKWASPKPSSKPSSTTTPSNTTVKTAPAEKAKAIDPKQGDKPETKAPTSSPHSGTTDTPTSDKTSKKTTSTNPPDGKEVSQTSSVTSVNPVTPVTPVMPARLQKEVKLKVTMSVLGRRRTKTWHQGTILDIKTTESGPRYKILFDGGKGKSVLSAHHLACVGPPMLKDLFVGCRVVACYREDKQSWLHAAVVVEMPERRNRMRFLVFFDDGRPAYISLPDLHLVCKPMNNMSEDIEDKVWRAEVEEYLQAYPNPIFVVMRVGQDSKVERDGKMEQCTVSQVDSSLIQICYKKDQEKEWLYKGSNRLDQIQRIKKRMAEKKKEQAVNKAEWISSQKNTKLPTTTATSTTTTTATSTTTTTPTSKTATSTTTPTPTSKTATSTTTPTPTSKTATSTTTPTPTSKTTTSTSKTTTAPTTTASTATSSTTVNINIEPLKTSTTPGVSQTVSPVTTSSSMIKTFAGKPISQPRVVLNRITLPLPLTTVKTTAHTEPTVAGSSNTGNKRPPSEEEEDSRLQNALLPVVEPGLKYVPHRCCPACLNPVRPMQRDKHRGQNPLLIPLLHGFRRMTARKRLDGKMSFHVFYRAPCGRSMCEMEEVQAFLFESRCDFLFLDMFCLDPFVLVKRALLPSSMASRPLLFLPDISGGKEVVPVPCVNELNTVSPPPLSYTSHRLPAPGVFINTDLDFMVGCDCTDGCRDRSKCACYQMTIEATSLFTGGPVDVTAGYTHKRLPRYVPTGVYECNALCRCDPWLCGNRLVQHGLQLRLEVFMTQHKGWGLRCLDDMSKGTFVCVFTGKVVKDEVGNADSAMTGNEYLANLDYIEGVEKLKQGYESEAYCSDTQEDSNKKTLVTMTTGALKKHGVFQMDSSSGEEKEETSQQKMERKTPGKRERKASDDLEEYDEEDDDEDEDYKISANDGMGAEWKYLSADCKRSYTTRRNTKIPDKFQNNIQTSPKISEEQNEVTSSVAKKMRKEGPGGRKLGFAKKSTRAFAVKSSHRRVKPQAVPEKCVQEKNTALDRKCTRSLFNGEKTCYLIDAKQEGNLARYINHSCSPNLFVQNVFVDTHDLRFPWVAFFTSKRIRAGTELTWDYSYEVGSVEGKVLLCCCGSAECTGRLL</sequence>
<dbReference type="GO" id="GO:0140999">
    <property type="term" value="F:histone H3K4 trimethyltransferase activity"/>
    <property type="evidence" value="ECO:0007669"/>
    <property type="project" value="UniProtKB-EC"/>
</dbReference>
<feature type="compositionally biased region" description="Basic and acidic residues" evidence="18">
    <location>
        <begin position="357"/>
        <end position="374"/>
    </location>
</feature>
<evidence type="ECO:0000313" key="21">
    <source>
        <dbReference type="Proteomes" id="UP000221080"/>
    </source>
</evidence>
<feature type="region of interest" description="Disordered" evidence="18">
    <location>
        <begin position="155"/>
        <end position="426"/>
    </location>
</feature>
<evidence type="ECO:0000313" key="22">
    <source>
        <dbReference type="RefSeq" id="XP_017336758.2"/>
    </source>
</evidence>
<evidence type="ECO:0000256" key="16">
    <source>
        <dbReference type="ARBA" id="ARBA00047571"/>
    </source>
</evidence>
<feature type="region of interest" description="Disordered" evidence="18">
    <location>
        <begin position="1284"/>
        <end position="1309"/>
    </location>
</feature>
<dbReference type="InterPro" id="IPR001739">
    <property type="entry name" value="Methyl_CpG_DNA-bd"/>
</dbReference>
<dbReference type="Pfam" id="PF05033">
    <property type="entry name" value="Pre-SET"/>
    <property type="match status" value="1"/>
</dbReference>
<dbReference type="RefSeq" id="XP_017336759.2">
    <property type="nucleotide sequence ID" value="XM_017481270.3"/>
</dbReference>
<feature type="compositionally biased region" description="Low complexity" evidence="18">
    <location>
        <begin position="335"/>
        <end position="355"/>
    </location>
</feature>
<comment type="subcellular location">
    <subcellularLocation>
        <location evidence="2">Chromosome</location>
    </subcellularLocation>
    <subcellularLocation>
        <location evidence="1">Nucleus</location>
    </subcellularLocation>
</comment>
<dbReference type="GO" id="GO:0003677">
    <property type="term" value="F:DNA binding"/>
    <property type="evidence" value="ECO:0007669"/>
    <property type="project" value="InterPro"/>
</dbReference>
<dbReference type="PROSITE" id="PS50280">
    <property type="entry name" value="SET"/>
    <property type="match status" value="1"/>
</dbReference>
<dbReference type="Pfam" id="PF18359">
    <property type="entry name" value="Tudor_5"/>
    <property type="match status" value="1"/>
</dbReference>
<evidence type="ECO:0000256" key="18">
    <source>
        <dbReference type="SAM" id="MobiDB-lite"/>
    </source>
</evidence>
<dbReference type="EC" id="2.1.1.354" evidence="3"/>
<feature type="region of interest" description="Disordered" evidence="18">
    <location>
        <begin position="87"/>
        <end position="123"/>
    </location>
</feature>
<feature type="compositionally biased region" description="Low complexity" evidence="18">
    <location>
        <begin position="385"/>
        <end position="426"/>
    </location>
</feature>
<feature type="region of interest" description="Disordered" evidence="18">
    <location>
        <begin position="1188"/>
        <end position="1241"/>
    </location>
</feature>
<feature type="compositionally biased region" description="Basic and acidic residues" evidence="18">
    <location>
        <begin position="324"/>
        <end position="334"/>
    </location>
</feature>
<evidence type="ECO:0000256" key="8">
    <source>
        <dbReference type="ARBA" id="ARBA00022691"/>
    </source>
</evidence>
<evidence type="ECO:0000256" key="5">
    <source>
        <dbReference type="ARBA" id="ARBA00022491"/>
    </source>
</evidence>
<dbReference type="Pfam" id="PF18358">
    <property type="entry name" value="Tudor_4"/>
    <property type="match status" value="1"/>
</dbReference>
<dbReference type="InterPro" id="IPR041292">
    <property type="entry name" value="Tudor_4"/>
</dbReference>
<dbReference type="GO" id="GO:0010629">
    <property type="term" value="P:negative regulation of gene expression"/>
    <property type="evidence" value="ECO:0007669"/>
    <property type="project" value="TreeGrafter"/>
</dbReference>
<feature type="domain" description="SET" evidence="19">
    <location>
        <begin position="1092"/>
        <end position="1419"/>
    </location>
</feature>
<keyword evidence="5" id="KW-0678">Repressor</keyword>
<keyword evidence="13" id="KW-0805">Transcription regulation</keyword>
<feature type="compositionally biased region" description="Polar residues" evidence="18">
    <location>
        <begin position="240"/>
        <end position="284"/>
    </location>
</feature>
<keyword evidence="21" id="KW-1185">Reference proteome</keyword>
<evidence type="ECO:0000259" key="20">
    <source>
        <dbReference type="PROSITE" id="PS50867"/>
    </source>
</evidence>
<proteinExistence type="predicted"/>
<accession>A0A2D0S1X4</accession>
<dbReference type="CTD" id="553292"/>
<dbReference type="GO" id="GO:0032259">
    <property type="term" value="P:methylation"/>
    <property type="evidence" value="ECO:0007669"/>
    <property type="project" value="UniProtKB-KW"/>
</dbReference>
<feature type="domain" description="Pre-SET" evidence="20">
    <location>
        <begin position="1016"/>
        <end position="1089"/>
    </location>
</feature>
<evidence type="ECO:0000256" key="13">
    <source>
        <dbReference type="ARBA" id="ARBA00023015"/>
    </source>
</evidence>
<evidence type="ECO:0000256" key="14">
    <source>
        <dbReference type="ARBA" id="ARBA00023163"/>
    </source>
</evidence>
<dbReference type="SMART" id="SM00391">
    <property type="entry name" value="MBD"/>
    <property type="match status" value="1"/>
</dbReference>
<dbReference type="InterPro" id="IPR041291">
    <property type="entry name" value="TUDOR_5"/>
</dbReference>
<dbReference type="SMART" id="SM00317">
    <property type="entry name" value="SET"/>
    <property type="match status" value="1"/>
</dbReference>
<keyword evidence="12" id="KW-0156">Chromatin regulator</keyword>
<dbReference type="STRING" id="7998.ENSIPUP00000011623"/>
<evidence type="ECO:0000256" key="12">
    <source>
        <dbReference type="ARBA" id="ARBA00022853"/>
    </source>
</evidence>
<dbReference type="PANTHER" id="PTHR46024">
    <property type="entry name" value="HISTONE-LYSINE N-METHYLTRANSFERASE EGGLESS"/>
    <property type="match status" value="1"/>
</dbReference>
<feature type="compositionally biased region" description="Polar residues" evidence="18">
    <location>
        <begin position="301"/>
        <end position="322"/>
    </location>
</feature>
<keyword evidence="8" id="KW-0949">S-adenosyl-L-methionine</keyword>
<keyword evidence="14" id="KW-0804">Transcription</keyword>
<evidence type="ECO:0000256" key="11">
    <source>
        <dbReference type="ARBA" id="ARBA00022833"/>
    </source>
</evidence>
<evidence type="ECO:0000256" key="4">
    <source>
        <dbReference type="ARBA" id="ARBA00022454"/>
    </source>
</evidence>
<keyword evidence="11" id="KW-0862">Zinc</keyword>
<dbReference type="Proteomes" id="UP000221080">
    <property type="component" value="Chromosome 12"/>
</dbReference>
<evidence type="ECO:0000256" key="15">
    <source>
        <dbReference type="ARBA" id="ARBA00023242"/>
    </source>
</evidence>
<dbReference type="RefSeq" id="XP_017336758.2">
    <property type="nucleotide sequence ID" value="XM_017481269.3"/>
</dbReference>
<evidence type="ECO:0000256" key="2">
    <source>
        <dbReference type="ARBA" id="ARBA00004286"/>
    </source>
</evidence>
<keyword evidence="4" id="KW-0158">Chromosome</keyword>
<dbReference type="InterPro" id="IPR051516">
    <property type="entry name" value="SETDB_methyltransferase"/>
</dbReference>
<keyword evidence="10" id="KW-0677">Repeat</keyword>
<dbReference type="GO" id="GO:0070828">
    <property type="term" value="P:heterochromatin organization"/>
    <property type="evidence" value="ECO:0007669"/>
    <property type="project" value="TreeGrafter"/>
</dbReference>
<dbReference type="SUPFAM" id="SSF54171">
    <property type="entry name" value="DNA-binding domain"/>
    <property type="match status" value="1"/>
</dbReference>
<dbReference type="Pfam" id="PF18300">
    <property type="entry name" value="DUF5604"/>
    <property type="match status" value="1"/>
</dbReference>
<gene>
    <name evidence="22 23" type="primary">setdb1a</name>
</gene>
<feature type="compositionally biased region" description="Basic and acidic residues" evidence="18">
    <location>
        <begin position="1203"/>
        <end position="1223"/>
    </location>
</feature>
<dbReference type="GeneID" id="108272679"/>
<dbReference type="InterPro" id="IPR016177">
    <property type="entry name" value="DNA-bd_dom_sf"/>
</dbReference>
<reference evidence="22 23" key="2">
    <citation type="submission" date="2025-04" db="UniProtKB">
        <authorList>
            <consortium name="RefSeq"/>
        </authorList>
    </citation>
    <scope>IDENTIFICATION</scope>
    <source>
        <tissue evidence="22 23">Blood</tissue>
    </source>
</reference>
<evidence type="ECO:0000256" key="6">
    <source>
        <dbReference type="ARBA" id="ARBA00022603"/>
    </source>
</evidence>
<dbReference type="InterPro" id="IPR047232">
    <property type="entry name" value="SETDB1/2-like_MBD"/>
</dbReference>
<evidence type="ECO:0000256" key="3">
    <source>
        <dbReference type="ARBA" id="ARBA00012182"/>
    </source>
</evidence>
<evidence type="ECO:0000259" key="19">
    <source>
        <dbReference type="PROSITE" id="PS50280"/>
    </source>
</evidence>
<dbReference type="InterPro" id="IPR007728">
    <property type="entry name" value="Pre-SET_dom"/>
</dbReference>
<dbReference type="PANTHER" id="PTHR46024:SF2">
    <property type="entry name" value="HISTONE-LYSINE N-METHYLTRANSFERASE SETDB1"/>
    <property type="match status" value="1"/>
</dbReference>
<feature type="compositionally biased region" description="Low complexity" evidence="18">
    <location>
        <begin position="766"/>
        <end position="778"/>
    </location>
</feature>
<evidence type="ECO:0000256" key="10">
    <source>
        <dbReference type="ARBA" id="ARBA00022737"/>
    </source>
</evidence>
<feature type="compositionally biased region" description="Basic and acidic residues" evidence="18">
    <location>
        <begin position="108"/>
        <end position="117"/>
    </location>
</feature>
<evidence type="ECO:0000256" key="1">
    <source>
        <dbReference type="ARBA" id="ARBA00004123"/>
    </source>
</evidence>
<feature type="region of interest" description="Disordered" evidence="18">
    <location>
        <begin position="812"/>
        <end position="844"/>
    </location>
</feature>
<dbReference type="KEGG" id="ipu:108272679"/>
<evidence type="ECO:0000256" key="9">
    <source>
        <dbReference type="ARBA" id="ARBA00022723"/>
    </source>
</evidence>
<evidence type="ECO:0000313" key="23">
    <source>
        <dbReference type="RefSeq" id="XP_017336759.2"/>
    </source>
</evidence>
<feature type="compositionally biased region" description="Polar residues" evidence="18">
    <location>
        <begin position="813"/>
        <end position="831"/>
    </location>
</feature>
<comment type="function">
    <text evidence="17">Histone methyltransferase that specifically trimethylates 'Lys-9' of histone H3. H3 'Lys-9' trimethylation represents a specific tag for epigenetic transcriptional repression by recruiting HP1 (CBX1, CBX3 and/or CBX5) proteins to methylated histones. Mainly functions in euchromatin regions, thereby playing a central role in the silencing of euchromatic genes. H3 'Lys-9' trimethylation is coordinated with DNA methylation. Plays a role in promoter hypermethylation and transcriptional silencing of tumor suppressor genes (TSGs) or other tumor-related genes. Also required to maintain a transcriptionally repressive state of genes in undifferentiated embryonic stem cells (ESCs). Associates at promoter regions of tumor suppressor genes (TSGs) leading to their gene silencing.</text>
</comment>
<dbReference type="FunFam" id="2.170.270.10:FF:000017">
    <property type="entry name" value="Histone-lysine N-methyltransferase"/>
    <property type="match status" value="1"/>
</dbReference>
<dbReference type="GO" id="GO:0046974">
    <property type="term" value="F:histone H3K9 methyltransferase activity"/>
    <property type="evidence" value="ECO:0007669"/>
    <property type="project" value="TreeGrafter"/>
</dbReference>
<dbReference type="PROSITE" id="PS50867">
    <property type="entry name" value="PRE_SET"/>
    <property type="match status" value="1"/>
</dbReference>
<dbReference type="Pfam" id="PF00856">
    <property type="entry name" value="SET"/>
    <property type="match status" value="1"/>
</dbReference>
<dbReference type="CDD" id="cd01395">
    <property type="entry name" value="HMT_MBD"/>
    <property type="match status" value="1"/>
</dbReference>
<dbReference type="Gene3D" id="2.30.30.140">
    <property type="match status" value="3"/>
</dbReference>
<name>A0A2D0S1X4_ICTPU</name>
<keyword evidence="7" id="KW-0808">Transferase</keyword>
<dbReference type="OrthoDB" id="5792673at2759"/>
<keyword evidence="6" id="KW-0489">Methyltransferase</keyword>
<dbReference type="CDD" id="cd10517">
    <property type="entry name" value="SET_SETDB1"/>
    <property type="match status" value="1"/>
</dbReference>
<dbReference type="InterPro" id="IPR046341">
    <property type="entry name" value="SET_dom_sf"/>
</dbReference>
<evidence type="ECO:0000256" key="7">
    <source>
        <dbReference type="ARBA" id="ARBA00022679"/>
    </source>
</evidence>
<feature type="compositionally biased region" description="Low complexity" evidence="18">
    <location>
        <begin position="286"/>
        <end position="300"/>
    </location>
</feature>
<organism evidence="21 22">
    <name type="scientific">Ictalurus punctatus</name>
    <name type="common">Channel catfish</name>
    <name type="synonym">Silurus punctatus</name>
    <dbReference type="NCBI Taxonomy" id="7998"/>
    <lineage>
        <taxon>Eukaryota</taxon>
        <taxon>Metazoa</taxon>
        <taxon>Chordata</taxon>
        <taxon>Craniata</taxon>
        <taxon>Vertebrata</taxon>
        <taxon>Euteleostomi</taxon>
        <taxon>Actinopterygii</taxon>
        <taxon>Neopterygii</taxon>
        <taxon>Teleostei</taxon>
        <taxon>Ostariophysi</taxon>
        <taxon>Siluriformes</taxon>
        <taxon>Ictaluridae</taxon>
        <taxon>Ictalurus</taxon>
    </lineage>
</organism>
<dbReference type="GO" id="GO:0005634">
    <property type="term" value="C:nucleus"/>
    <property type="evidence" value="ECO:0007669"/>
    <property type="project" value="UniProtKB-SubCell"/>
</dbReference>
<keyword evidence="9" id="KW-0479">Metal-binding</keyword>
<dbReference type="GO" id="GO:0005694">
    <property type="term" value="C:chromosome"/>
    <property type="evidence" value="ECO:0007669"/>
    <property type="project" value="UniProtKB-SubCell"/>
</dbReference>
<comment type="catalytic activity">
    <reaction evidence="16">
        <text>L-lysyl(4)-[histone H3] + 3 S-adenosyl-L-methionine = N(6),N(6),N(6)-trimethyl-L-lysyl(4)-[histone H3] + 3 S-adenosyl-L-homocysteine + 3 H(+)</text>
        <dbReference type="Rhea" id="RHEA:60260"/>
        <dbReference type="Rhea" id="RHEA-COMP:15537"/>
        <dbReference type="Rhea" id="RHEA-COMP:15547"/>
        <dbReference type="ChEBI" id="CHEBI:15378"/>
        <dbReference type="ChEBI" id="CHEBI:29969"/>
        <dbReference type="ChEBI" id="CHEBI:57856"/>
        <dbReference type="ChEBI" id="CHEBI:59789"/>
        <dbReference type="ChEBI" id="CHEBI:61961"/>
        <dbReference type="EC" id="2.1.1.354"/>
    </reaction>
</comment>
<feature type="compositionally biased region" description="Polar residues" evidence="18">
    <location>
        <begin position="212"/>
        <end position="231"/>
    </location>
</feature>
<feature type="compositionally biased region" description="Polar residues" evidence="18">
    <location>
        <begin position="185"/>
        <end position="202"/>
    </location>
</feature>
<dbReference type="InterPro" id="IPR040880">
    <property type="entry name" value="DUF5604"/>
</dbReference>